<feature type="transmembrane region" description="Helical" evidence="16">
    <location>
        <begin position="96"/>
        <end position="117"/>
    </location>
</feature>
<gene>
    <name evidence="19" type="primary">coxB</name>
    <name evidence="19" type="ORF">F4X14_08485</name>
</gene>
<dbReference type="InterPro" id="IPR011759">
    <property type="entry name" value="Cyt_c_oxidase_su2_TM_dom"/>
</dbReference>
<feature type="transmembrane region" description="Helical" evidence="16">
    <location>
        <begin position="137"/>
        <end position="159"/>
    </location>
</feature>
<proteinExistence type="inferred from homology"/>
<evidence type="ECO:0000256" key="10">
    <source>
        <dbReference type="ARBA" id="ARBA00023008"/>
    </source>
</evidence>
<keyword evidence="3 14" id="KW-0813">Transport</keyword>
<dbReference type="SUPFAM" id="SSF49503">
    <property type="entry name" value="Cupredoxins"/>
    <property type="match status" value="1"/>
</dbReference>
<evidence type="ECO:0000256" key="4">
    <source>
        <dbReference type="ARBA" id="ARBA00022660"/>
    </source>
</evidence>
<reference evidence="19" key="1">
    <citation type="submission" date="2019-09" db="EMBL/GenBank/DDBJ databases">
        <title>Characterisation of the sponge microbiome using genome-centric metagenomics.</title>
        <authorList>
            <person name="Engelberts J.P."/>
            <person name="Robbins S.J."/>
            <person name="De Goeij J.M."/>
            <person name="Aranda M."/>
            <person name="Bell S.C."/>
            <person name="Webster N.S."/>
        </authorList>
    </citation>
    <scope>NUCLEOTIDE SEQUENCE</scope>
    <source>
        <strain evidence="19">SB0661_bin_32</strain>
    </source>
</reference>
<keyword evidence="6 15" id="KW-0479">Metal-binding</keyword>
<dbReference type="PANTHER" id="PTHR22888">
    <property type="entry name" value="CYTOCHROME C OXIDASE, SUBUNIT II"/>
    <property type="match status" value="1"/>
</dbReference>
<evidence type="ECO:0000256" key="16">
    <source>
        <dbReference type="SAM" id="Phobius"/>
    </source>
</evidence>
<dbReference type="PROSITE" id="PS50857">
    <property type="entry name" value="COX2_CUA"/>
    <property type="match status" value="1"/>
</dbReference>
<dbReference type="Pfam" id="PF02790">
    <property type="entry name" value="COX2_TM"/>
    <property type="match status" value="1"/>
</dbReference>
<evidence type="ECO:0000313" key="19">
    <source>
        <dbReference type="EMBL" id="MYC94996.1"/>
    </source>
</evidence>
<evidence type="ECO:0000256" key="9">
    <source>
        <dbReference type="ARBA" id="ARBA00022989"/>
    </source>
</evidence>
<dbReference type="EC" id="7.1.1.9" evidence="15"/>
<comment type="caution">
    <text evidence="19">The sequence shown here is derived from an EMBL/GenBank/DDBJ whole genome shotgun (WGS) entry which is preliminary data.</text>
</comment>
<dbReference type="AlphaFoldDB" id="A0A6B1D5U4"/>
<keyword evidence="8 14" id="KW-0249">Electron transport</keyword>
<dbReference type="InterPro" id="IPR002429">
    <property type="entry name" value="CcO_II-like_C"/>
</dbReference>
<dbReference type="InterPro" id="IPR014222">
    <property type="entry name" value="Cyt_c_oxidase_su2"/>
</dbReference>
<dbReference type="EMBL" id="VXMH01000037">
    <property type="protein sequence ID" value="MYC94996.1"/>
    <property type="molecule type" value="Genomic_DNA"/>
</dbReference>
<evidence type="ECO:0000256" key="2">
    <source>
        <dbReference type="ARBA" id="ARBA00007866"/>
    </source>
</evidence>
<evidence type="ECO:0000259" key="18">
    <source>
        <dbReference type="PROSITE" id="PS50999"/>
    </source>
</evidence>
<dbReference type="GO" id="GO:0016491">
    <property type="term" value="F:oxidoreductase activity"/>
    <property type="evidence" value="ECO:0007669"/>
    <property type="project" value="UniProtKB-KW"/>
</dbReference>
<evidence type="ECO:0000256" key="15">
    <source>
        <dbReference type="RuleBase" id="RU004024"/>
    </source>
</evidence>
<dbReference type="GO" id="GO:0005507">
    <property type="term" value="F:copper ion binding"/>
    <property type="evidence" value="ECO:0007669"/>
    <property type="project" value="InterPro"/>
</dbReference>
<dbReference type="GO" id="GO:0005886">
    <property type="term" value="C:plasma membrane"/>
    <property type="evidence" value="ECO:0007669"/>
    <property type="project" value="UniProtKB-SubCell"/>
</dbReference>
<comment type="function">
    <text evidence="12 15">Subunits I and II form the functional core of the enzyme complex. Electrons originating in cytochrome c are transferred via heme a and Cu(A) to the binuclear center formed by heme a3 and Cu(B).</text>
</comment>
<dbReference type="InterPro" id="IPR001505">
    <property type="entry name" value="Copper_CuA"/>
</dbReference>
<evidence type="ECO:0000256" key="5">
    <source>
        <dbReference type="ARBA" id="ARBA00022692"/>
    </source>
</evidence>
<feature type="domain" description="Cytochrome oxidase subunit II transmembrane region profile" evidence="18">
    <location>
        <begin position="67"/>
        <end position="165"/>
    </location>
</feature>
<dbReference type="Pfam" id="PF00116">
    <property type="entry name" value="COX2"/>
    <property type="match status" value="1"/>
</dbReference>
<feature type="domain" description="Cytochrome oxidase subunit II copper A binding" evidence="17">
    <location>
        <begin position="166"/>
        <end position="277"/>
    </location>
</feature>
<dbReference type="PANTHER" id="PTHR22888:SF9">
    <property type="entry name" value="CYTOCHROME C OXIDASE SUBUNIT 2"/>
    <property type="match status" value="1"/>
</dbReference>
<evidence type="ECO:0000256" key="11">
    <source>
        <dbReference type="ARBA" id="ARBA00023136"/>
    </source>
</evidence>
<organism evidence="19">
    <name type="scientific">Caldilineaceae bacterium SB0661_bin_32</name>
    <dbReference type="NCBI Taxonomy" id="2605255"/>
    <lineage>
        <taxon>Bacteria</taxon>
        <taxon>Bacillati</taxon>
        <taxon>Chloroflexota</taxon>
        <taxon>Caldilineae</taxon>
        <taxon>Caldilineales</taxon>
        <taxon>Caldilineaceae</taxon>
    </lineage>
</organism>
<dbReference type="GO" id="GO:0004129">
    <property type="term" value="F:cytochrome-c oxidase activity"/>
    <property type="evidence" value="ECO:0007669"/>
    <property type="project" value="UniProtKB-EC"/>
</dbReference>
<evidence type="ECO:0000256" key="7">
    <source>
        <dbReference type="ARBA" id="ARBA00022967"/>
    </source>
</evidence>
<keyword evidence="19" id="KW-0560">Oxidoreductase</keyword>
<evidence type="ECO:0000256" key="14">
    <source>
        <dbReference type="RuleBase" id="RU000456"/>
    </source>
</evidence>
<evidence type="ECO:0000256" key="1">
    <source>
        <dbReference type="ARBA" id="ARBA00004141"/>
    </source>
</evidence>
<feature type="transmembrane region" description="Helical" evidence="16">
    <location>
        <begin position="53"/>
        <end position="71"/>
    </location>
</feature>
<evidence type="ECO:0000256" key="8">
    <source>
        <dbReference type="ARBA" id="ARBA00022982"/>
    </source>
</evidence>
<accession>A0A6B1D5U4</accession>
<dbReference type="PROSITE" id="PS50999">
    <property type="entry name" value="COX2_TM"/>
    <property type="match status" value="1"/>
</dbReference>
<comment type="catalytic activity">
    <reaction evidence="13 15">
        <text>4 Fe(II)-[cytochrome c] + O2 + 8 H(+)(in) = 4 Fe(III)-[cytochrome c] + 2 H2O + 4 H(+)(out)</text>
        <dbReference type="Rhea" id="RHEA:11436"/>
        <dbReference type="Rhea" id="RHEA-COMP:10350"/>
        <dbReference type="Rhea" id="RHEA-COMP:14399"/>
        <dbReference type="ChEBI" id="CHEBI:15377"/>
        <dbReference type="ChEBI" id="CHEBI:15378"/>
        <dbReference type="ChEBI" id="CHEBI:15379"/>
        <dbReference type="ChEBI" id="CHEBI:29033"/>
        <dbReference type="ChEBI" id="CHEBI:29034"/>
        <dbReference type="EC" id="7.1.1.9"/>
    </reaction>
</comment>
<dbReference type="PROSITE" id="PS00078">
    <property type="entry name" value="COX2"/>
    <property type="match status" value="1"/>
</dbReference>
<comment type="similarity">
    <text evidence="2 14">Belongs to the cytochrome c oxidase subunit 2 family.</text>
</comment>
<name>A0A6B1D5U4_9CHLR</name>
<keyword evidence="9 16" id="KW-1133">Transmembrane helix</keyword>
<sequence length="284" mass="32340">MFCAFLYNVVRVTHPRGQYLPRACILQNRRFIGKTIQPGTIEDRCMANNRRHFIIATVLIVICTVLVYWVLDTVLLKPAAAVVEAGPIDNLFDQHIWLIAFLFALVVVFMCYALIVFRARGDEGDGEYVHGNGLLEILWTVVPCFVVVYFAWISTTMLIDLTRPNPDEFVISAEGRQWSWLFTYPETGAVTPDLVLPVDTPIRMDLTSDDVLHSFWVPEFRVKQDTVPGMVTHVRFNPNVIGEYTLRCAELCGTNHGGMLATVRVVSAEEFKLWQSEQLAQRQE</sequence>
<dbReference type="InterPro" id="IPR036257">
    <property type="entry name" value="Cyt_c_oxidase_su2_TM_sf"/>
</dbReference>
<keyword evidence="7" id="KW-1278">Translocase</keyword>
<keyword evidence="11 16" id="KW-0472">Membrane</keyword>
<dbReference type="InterPro" id="IPR045187">
    <property type="entry name" value="CcO_II"/>
</dbReference>
<comment type="subcellular location">
    <subcellularLocation>
        <location evidence="14">Cell membrane</location>
        <topology evidence="14">Multi-pass membrane protein</topology>
    </subcellularLocation>
    <subcellularLocation>
        <location evidence="1">Membrane</location>
        <topology evidence="1">Multi-pass membrane protein</topology>
    </subcellularLocation>
</comment>
<evidence type="ECO:0000256" key="13">
    <source>
        <dbReference type="ARBA" id="ARBA00047816"/>
    </source>
</evidence>
<evidence type="ECO:0000259" key="17">
    <source>
        <dbReference type="PROSITE" id="PS50857"/>
    </source>
</evidence>
<protein>
    <recommendedName>
        <fullName evidence="15">Cytochrome c oxidase subunit 2</fullName>
        <ecNumber evidence="15">7.1.1.9</ecNumber>
    </recommendedName>
</protein>
<evidence type="ECO:0000256" key="3">
    <source>
        <dbReference type="ARBA" id="ARBA00022448"/>
    </source>
</evidence>
<dbReference type="SUPFAM" id="SSF81464">
    <property type="entry name" value="Cytochrome c oxidase subunit II-like, transmembrane region"/>
    <property type="match status" value="1"/>
</dbReference>
<evidence type="ECO:0000256" key="6">
    <source>
        <dbReference type="ARBA" id="ARBA00022723"/>
    </source>
</evidence>
<keyword evidence="5 14" id="KW-0812">Transmembrane</keyword>
<dbReference type="Gene3D" id="1.10.287.90">
    <property type="match status" value="1"/>
</dbReference>
<keyword evidence="10 15" id="KW-0186">Copper</keyword>
<dbReference type="NCBIfam" id="TIGR02866">
    <property type="entry name" value="CoxB"/>
    <property type="match status" value="1"/>
</dbReference>
<evidence type="ECO:0000256" key="12">
    <source>
        <dbReference type="ARBA" id="ARBA00024688"/>
    </source>
</evidence>
<keyword evidence="4 14" id="KW-0679">Respiratory chain</keyword>
<dbReference type="GO" id="GO:0042773">
    <property type="term" value="P:ATP synthesis coupled electron transport"/>
    <property type="evidence" value="ECO:0007669"/>
    <property type="project" value="TreeGrafter"/>
</dbReference>
<dbReference type="InterPro" id="IPR008972">
    <property type="entry name" value="Cupredoxin"/>
</dbReference>
<comment type="cofactor">
    <cofactor evidence="15">
        <name>Cu cation</name>
        <dbReference type="ChEBI" id="CHEBI:23378"/>
    </cofactor>
    <text evidence="15">Binds a copper A center.</text>
</comment>
<dbReference type="Gene3D" id="2.60.40.420">
    <property type="entry name" value="Cupredoxins - blue copper proteins"/>
    <property type="match status" value="1"/>
</dbReference>
<dbReference type="CDD" id="cd13919">
    <property type="entry name" value="CuRO_HCO_II_like_5"/>
    <property type="match status" value="1"/>
</dbReference>